<dbReference type="InterPro" id="IPR013783">
    <property type="entry name" value="Ig-like_fold"/>
</dbReference>
<dbReference type="Pfam" id="PF24595">
    <property type="entry name" value="DUF7619"/>
    <property type="match status" value="1"/>
</dbReference>
<dbReference type="InterPro" id="IPR001434">
    <property type="entry name" value="OmcB-like_DUF11"/>
</dbReference>
<feature type="domain" description="SLH" evidence="3">
    <location>
        <begin position="3820"/>
        <end position="3884"/>
    </location>
</feature>
<dbReference type="InterPro" id="IPR055353">
    <property type="entry name" value="DUF7619"/>
</dbReference>
<dbReference type="RefSeq" id="WP_014452774.1">
    <property type="nucleotide sequence ID" value="NC_017096.1"/>
</dbReference>
<dbReference type="SUPFAM" id="SSF49299">
    <property type="entry name" value="PKD domain"/>
    <property type="match status" value="1"/>
</dbReference>
<dbReference type="Pfam" id="PF01345">
    <property type="entry name" value="DUF11"/>
    <property type="match status" value="15"/>
</dbReference>
<sequence>MRKKLLSLYVAAIMVLNLVPWGKVIAAPSLSVLPSTSQQVEVNTDAIYKVTITNPCSENDVINITFSTPSSGWNVALYDSDNATLLSDHNGDGIPDTGSLQRDESKDIYVHVRPSSSVCNGSQLQTTITATSTNGNCGGSATVTLTTTAVNEGILVITEEVSPNEAKVGDTVTWTIHIKNVSSNPIGNVHISDTLGSGISYPTNFTFYPQPSSGTFPNWVYNEIPTNTEYTISFNTVILGCKEAQNVVDAWWGVEENSACQTQHVLSSVKIKPTVPNIQFSAPNISVPYCGSTDVTIPITNNGDGVAKNFKLKIDTIPSGYQISNFGQNWNYNSQTGEFIYLGGNPQGTINPNETVNLAFTVSMPQGACSLPSATLKFFSEYLDPCGDPYTTPSLLGSISVSGSGAYFTISKEGPDPVDIGETNKTYTIFVTYHKGNCSSDTVTVDIKDTLPNPFIPQSASDSGQINGQTVIWDNIILQDGVLKKLTITFNVSTEPCYAGQEYTNTVQITGPNGETLTDCCGCPIQNVSATWKTYVNDPSLAIVDSKKSASPSSIEIDCSTDVGPYTNPSGNADSHNDRRYTVEYDFNTGTNAPSSWNNTDGNGGHIIFRDQLNNNQFTNAQIGNVKIEVSCDGGNSWNDLSNYATVTYPANIGDPLVIDLAQLEGHACPPNSGAKLRISFTARATQTNDLNNSKVSYDYIDWSTLEIPGFPRGCFTDPKYYEGVRVTDIRANLTISANLTQTVEKCAIYNLTINFSKDNANVDHADLTLTLNGFTYISNSTTYSDGGLWCSGTKGEPSVSQDGKTLTWAYSQINEVSSNGSITIQVKKDCSNNASIVFSSNYLDNCGKSHTSSGSESSILIKSAVLYTKLTPQYNFAYAHTVDWKVYVINGGDGTAREIILTTILGNGLSFSSQDAYIKIGNTTYYYGDTNITWPSNGSTGTLTWGLNNLSIDPAQQVEVYFKTDVNTCDITNLKVEAYSNWCTCQESNHDEGQVELPTSYALVIVNSANFTMCSGGSVEVQISNPGITNIYNASLTVLIPKYISYSANSTTYSYNGGPPQSAGDPMISPISGGDYDGGYELVWDKTKISQLQDLAPNDNIVLKFNIAPDNSQQYSSCAFLKSGFKKVKAYANFAKPCDVNNPSLSSNIFEKDFETSAPDLLMTKKVVQIDNHDILQPVEYFPQELGKEIIFEIKITNNGKASTIKTNFADVLKAPNRHPLILQSAEYSYDGGTYNSIPWSASTDDSNNTIYIWNNIEGTLGHGIEPNKTLTIRVKTKISETCTQYVAHEISELWTGCSDLPDMGFYGNGKDLLLWSDPSVWSGFDGTLSSADCPIYQGKFARTYGHKDSWAVVYSNDIPSNINVCDQNVQFEVGFKNGEVYQGATTIYGPLTIFDVLPRGFEYVSGSTEFLLPGQNIWIPGLDPTISTQNWITSTNIDWNGTFTVLEWNKDNNLILQSINISPGQEIHVRFKVNLNSCVNVKDVDINRQRLEGNDCSGTFKYYFPAGNEQNFDWWEKDYWPYIPDYPWIKQVDILKPKITIEKTVDKSFASPSDSLLFMIHIKNTGDGDSRHFKIIDKIPNGFILDSSSITDGPPPGYGTTYTWMTHTYDSNTNTITWQSNQSPNYEFPHGAETTVSFRVLVSGSASGEITNEAKFEDNCCYSGSNILTSTKTVKITSTPIRVIKEIVDVNGIPVTSRPVRTQPGDLVRFRIKVENRGSLPIYNVDVYDTLPNGIQYQVGSSRYALTNGSLPTTWTNTTDPHGAPYDTPPSPPQGFSGLQWHIQQTLLATDDNGGTTGGNLDTLYLEFVAKVTSDAQGSPSGEYNVNTSNMSGTTDQLGNTPIERSIIETSNASDWFLVYKPSLLITKTVTKINSNASNTTRVAPNDTVTYQITITNTSSFAKAKNITINDTLPYGFSYIDNSSSISWSEGGSSNANPTISGQNLTWNLINAVINSGESLILTFNAKVTSNANIGQNENIASALGYDLDTGSYSANSLDGTGVAKTYVVVTKPEIRVSKFASISNVPVQTPVTFTIKIESLDSYAKPTIVAIVDNLPVGWEYVQGSSYLVKNNGATPINWGSAIVDPSSIAQTLTWNVNQILDATDDQGGSSGSASDTLWLKFQATPTNSSLGCSNTNTVSVSWEDGYGTTMADVSSSTNVCVCYPKLDIEKSANKTEARINEDVEFTIKVSNKNPVDAFNVDVYDYLWGGSQFVLNSAQYALTNGSTPSSWNNAPNPSIDGTTLHFYLNITIEGTDDNGGATGSKNDTLFLRFKAHPTSASSYGINTNMAVAEGKDSGGNLIGSPVASVSINVRKPDITITKSSNPTSQNVNGTITYTITATNNGNENLINGTIIDTLPNGVTYVSSGGGGVYNAGPPATVTWNGVSIPANGGTWSATVSVKITKNVTDGEILTNSVSGSGTDTQGNNYSFGPATAQTTVNAPKLTISKVDSPDPVKAGGNITYTITVSNNGSAPASNVVITDTIPTNTTFVSASFIAGSGTITDPGVGNTGTVTWALAGTLDAGNSVIVQLVVKVNSPINDNTIIHNTATVDSEEQGPLLDTEQTIVSSLPNLVITKSASENPVRQDRDLTYTIRCENSGTMNLTNVVVTDTLPNGITFVSATPNPTNINGQTLTWNIGSLPSGSSFNIIVTVHVNQNVPSGTVLTNSVNATSDQVSASATCDTTIGAPANLTISKSDNIDPVPAGQNIIYTIKYQNTGGQTATGVMITDILPSNVIYVSSNPSGTYNSGPPATLTWNIGSLPAGSSGTITVTVQVPVNTTNGTVFTNNATISSDNTNPVSDSEDTTVLSAPVLTINKTSTMPHNPAQPGDTVTYTITYGNNGNLTAANTFIVDKIPANTKFIVGSVTGEQGVSIEYSNDNGTTWTYTPVDSGDGTDLNVTDIRWTIGSLAPNITNQTASFKVKINSPLPNGTIITNTATIDCDQTNPVNAQNDFMVGSTPNLHITKTGPSNVNAGDTITYTVEYWNDGNMTATGVVITETYDANVEFISATPSPDTGTNNRWTIGNVFVDNTHHTITITVKVKSPLPNGTVIHNTVTIDSDQTDPKDATFDTTVGSAPILTITKVDTQDPVQAGDNIIYTITVGNTGNAPATNVVVIDTIPANTTFVSARFISKAGTIDAPTVGGTGTVKWTLTGSLNPNEEFVVELIVKVNKPLDNGTIIHNTAHVSCAEDTSGKDSSTDTKVESAPILLIDKVDLHDPVNAGDNITYRITISNTGNMNAHNVIITDTVPNNTTFVSASFITGSGTITAPNPGSTGTVTYTLSNTLDIGTSVVVELVVKTNTPLPNGTQIQNTASVKSSEIQTPITDSEITTIGSSPVLQIAKVGSPNPVSAGQNITYTITVKNVGNMDATQFIITDSVPPNTTFVSARFVSGATGAINAPQVGGSGTVEWIPNPNTLPVGATVVVELVVKTYNSLPSGTVITNTAYADSAQTQQIASSTTTTVGGEPILKIFKSAYPTEQAPKGVIIYSIRYVNEGNAPATNVVIQESYPPEVEFFYANPMPTYNTNTWVIPKLDASSEGYITVAVKVKENIPLTIPPVKVTNTVSIRSTEVQNPVSASASFEVKAPNFWDPANVTQRKEVDPKGNVAPGMWLTYTNYFGNSGNAPATNVYIIDTLDTNLDETTLQISDGTIPGTTHTYNAIRREIIWHIPVIQPGENGSVSFKVMVRSTINGYTLISNTTTIKSDQNPEGVQTNTVYNTVIAPCPVTPIPPTPPTPSYSINLSINVPETICASAIQKYVFTFTNGTPPYVYEIDFGDNSMIIKGEESGNFITLEHIYQKSGNYEINLKVKDKSGKEATLSYPIQVKDCIEEISIYHHNFIIGYPDNTVRPERNVSRVEVAAMILRALGISVNNIRDDIIPFKDIPITHWGYNFTRQIYLEGLMQGDEKGNFNADRFATRAEIAAVLVRLKGISIDTGDPLFKDTEPKKWYTPYITAAVKAGLITGYPDKTFKPNNNVTRAEFVAMLERVLYRTDVPQVKNLISTENIINWKDITKAHWAYYIMLEAWQPHIVKNVVLIDTVIKVKSKIIPVYLPKPNTVIEFPKIGTTISSVIVPVVGIVNDKLPQPRNVFVKIINTESP</sequence>
<feature type="region of interest" description="Disordered" evidence="1">
    <location>
        <begin position="1819"/>
        <end position="1840"/>
    </location>
</feature>
<protein>
    <recommendedName>
        <fullName evidence="6">DUF11 domain-containing protein</fullName>
    </recommendedName>
</protein>
<dbReference type="PROSITE" id="PS50093">
    <property type="entry name" value="PKD"/>
    <property type="match status" value="1"/>
</dbReference>
<evidence type="ECO:0000313" key="4">
    <source>
        <dbReference type="EMBL" id="BAL80367.1"/>
    </source>
</evidence>
<dbReference type="InterPro" id="IPR035986">
    <property type="entry name" value="PKD_dom_sf"/>
</dbReference>
<evidence type="ECO:0000259" key="2">
    <source>
        <dbReference type="PROSITE" id="PS50093"/>
    </source>
</evidence>
<dbReference type="EMBL" id="AP012051">
    <property type="protein sequence ID" value="BAL80367.1"/>
    <property type="molecule type" value="Genomic_DNA"/>
</dbReference>
<evidence type="ECO:0008006" key="6">
    <source>
        <dbReference type="Google" id="ProtNLM"/>
    </source>
</evidence>
<dbReference type="NCBIfam" id="TIGR04226">
    <property type="entry name" value="RrgB_K2N_iso_D2"/>
    <property type="match status" value="1"/>
</dbReference>
<organism evidence="4 5">
    <name type="scientific">Caldisericum exile (strain DSM 21853 / NBRC 104410 / AZM16c01)</name>
    <dbReference type="NCBI Taxonomy" id="511051"/>
    <lineage>
        <taxon>Bacteria</taxon>
        <taxon>Pseudomonadati</taxon>
        <taxon>Caldisericota/Cryosericota group</taxon>
        <taxon>Caldisericota</taxon>
        <taxon>Caldisericia</taxon>
        <taxon>Caldisericales</taxon>
        <taxon>Caldisericaceae</taxon>
        <taxon>Caldisericum</taxon>
    </lineage>
</organism>
<dbReference type="InterPro" id="IPR001119">
    <property type="entry name" value="SLH_dom"/>
</dbReference>
<keyword evidence="5" id="KW-1185">Reference proteome</keyword>
<feature type="domain" description="PKD" evidence="2">
    <location>
        <begin position="3772"/>
        <end position="3833"/>
    </location>
</feature>
<proteinExistence type="predicted"/>
<dbReference type="PROSITE" id="PS51272">
    <property type="entry name" value="SLH"/>
    <property type="match status" value="3"/>
</dbReference>
<dbReference type="KEGG" id="cex:CSE_02410"/>
<dbReference type="InterPro" id="IPR008966">
    <property type="entry name" value="Adhesion_dom_sf"/>
</dbReference>
<dbReference type="Proteomes" id="UP000004793">
    <property type="component" value="Chromosome"/>
</dbReference>
<dbReference type="Gene3D" id="2.60.40.740">
    <property type="match status" value="4"/>
</dbReference>
<dbReference type="CDD" id="cd00146">
    <property type="entry name" value="PKD"/>
    <property type="match status" value="1"/>
</dbReference>
<evidence type="ECO:0000259" key="3">
    <source>
        <dbReference type="PROSITE" id="PS51272"/>
    </source>
</evidence>
<dbReference type="InterPro" id="IPR026466">
    <property type="entry name" value="Fim_isopep_form_D2_dom"/>
</dbReference>
<accession>A0A7U6GDL3</accession>
<dbReference type="SUPFAM" id="SSF49401">
    <property type="entry name" value="Bacterial adhesins"/>
    <property type="match status" value="1"/>
</dbReference>
<name>A0A7U6GDL3_CALEA</name>
<evidence type="ECO:0000256" key="1">
    <source>
        <dbReference type="SAM" id="MobiDB-lite"/>
    </source>
</evidence>
<feature type="domain" description="SLH" evidence="3">
    <location>
        <begin position="3885"/>
        <end position="3944"/>
    </location>
</feature>
<evidence type="ECO:0000313" key="5">
    <source>
        <dbReference type="Proteomes" id="UP000004793"/>
    </source>
</evidence>
<dbReference type="InterPro" id="IPR051172">
    <property type="entry name" value="Chlamydia_OmcB"/>
</dbReference>
<dbReference type="InterPro" id="IPR047589">
    <property type="entry name" value="DUF11_rpt"/>
</dbReference>
<dbReference type="Pfam" id="PF00395">
    <property type="entry name" value="SLH"/>
    <property type="match status" value="2"/>
</dbReference>
<gene>
    <name evidence="4" type="ordered locus">CSE_02410</name>
</gene>
<dbReference type="OrthoDB" id="6057062at2"/>
<feature type="domain" description="SLH" evidence="3">
    <location>
        <begin position="3945"/>
        <end position="4008"/>
    </location>
</feature>
<dbReference type="InterPro" id="IPR000601">
    <property type="entry name" value="PKD_dom"/>
</dbReference>
<reference evidence="4 5" key="1">
    <citation type="submission" date="2011-01" db="EMBL/GenBank/DDBJ databases">
        <title>Whole genome sequence of Caldisericum exile AZM16c01.</title>
        <authorList>
            <person name="Narita-Yamada S."/>
            <person name="Kawakoshi A."/>
            <person name="Nakamura S."/>
            <person name="Sasagawa M."/>
            <person name="Fukada J."/>
            <person name="Sekine M."/>
            <person name="Kato Y."/>
            <person name="Fukai R."/>
            <person name="Sasaki K."/>
            <person name="Hanamaki A."/>
            <person name="Narita H."/>
            <person name="Konno Y."/>
            <person name="Mori K."/>
            <person name="Yamazaki S."/>
            <person name="Suzuki K."/>
            <person name="Fujita N."/>
        </authorList>
    </citation>
    <scope>NUCLEOTIDE SEQUENCE [LARGE SCALE GENOMIC DNA]</scope>
    <source>
        <strain evidence="5">DSM 21853 / NBRC 104410 / AZM16c01</strain>
    </source>
</reference>
<dbReference type="Gene3D" id="2.60.40.1170">
    <property type="entry name" value="Mu homology domain, subdomain B"/>
    <property type="match status" value="2"/>
</dbReference>
<dbReference type="Gene3D" id="2.60.40.10">
    <property type="entry name" value="Immunoglobulins"/>
    <property type="match status" value="2"/>
</dbReference>
<dbReference type="PANTHER" id="PTHR34819">
    <property type="entry name" value="LARGE CYSTEINE-RICH PERIPLASMIC PROTEIN OMCB"/>
    <property type="match status" value="1"/>
</dbReference>
<dbReference type="PANTHER" id="PTHR34819:SF3">
    <property type="entry name" value="CELL SURFACE PROTEIN"/>
    <property type="match status" value="1"/>
</dbReference>
<dbReference type="NCBIfam" id="TIGR01451">
    <property type="entry name" value="B_ant_repeat"/>
    <property type="match status" value="14"/>
</dbReference>